<evidence type="ECO:0000313" key="16">
    <source>
        <dbReference type="Proteomes" id="UP000184139"/>
    </source>
</evidence>
<name>A0A1M5T0V8_9BACT</name>
<dbReference type="Gene3D" id="3.30.565.10">
    <property type="entry name" value="Histidine kinase-like ATPase, C-terminal domain"/>
    <property type="match status" value="1"/>
</dbReference>
<dbReference type="Gene3D" id="6.10.340.10">
    <property type="match status" value="1"/>
</dbReference>
<dbReference type="SMART" id="SM00388">
    <property type="entry name" value="HisKA"/>
    <property type="match status" value="1"/>
</dbReference>
<keyword evidence="5" id="KW-0597">Phosphoprotein</keyword>
<dbReference type="InterPro" id="IPR036890">
    <property type="entry name" value="HATPase_C_sf"/>
</dbReference>
<evidence type="ECO:0000256" key="4">
    <source>
        <dbReference type="ARBA" id="ARBA00022475"/>
    </source>
</evidence>
<comment type="catalytic activity">
    <reaction evidence="1">
        <text>ATP + protein L-histidine = ADP + protein N-phospho-L-histidine.</text>
        <dbReference type="EC" id="2.7.13.3"/>
    </reaction>
</comment>
<organism evidence="15 16">
    <name type="scientific">Desulfofustis glycolicus DSM 9705</name>
    <dbReference type="NCBI Taxonomy" id="1121409"/>
    <lineage>
        <taxon>Bacteria</taxon>
        <taxon>Pseudomonadati</taxon>
        <taxon>Thermodesulfobacteriota</taxon>
        <taxon>Desulfobulbia</taxon>
        <taxon>Desulfobulbales</taxon>
        <taxon>Desulfocapsaceae</taxon>
        <taxon>Desulfofustis</taxon>
    </lineage>
</organism>
<keyword evidence="8 15" id="KW-0418">Kinase</keyword>
<dbReference type="SUPFAM" id="SSF103190">
    <property type="entry name" value="Sensory domain-like"/>
    <property type="match status" value="1"/>
</dbReference>
<dbReference type="InterPro" id="IPR003661">
    <property type="entry name" value="HisK_dim/P_dom"/>
</dbReference>
<feature type="domain" description="Histidine kinase" evidence="13">
    <location>
        <begin position="274"/>
        <end position="483"/>
    </location>
</feature>
<evidence type="ECO:0000256" key="6">
    <source>
        <dbReference type="ARBA" id="ARBA00022679"/>
    </source>
</evidence>
<dbReference type="Pfam" id="PF00512">
    <property type="entry name" value="HisKA"/>
    <property type="match status" value="1"/>
</dbReference>
<dbReference type="InterPro" id="IPR004358">
    <property type="entry name" value="Sig_transdc_His_kin-like_C"/>
</dbReference>
<dbReference type="Proteomes" id="UP000184139">
    <property type="component" value="Unassembled WGS sequence"/>
</dbReference>
<dbReference type="InterPro" id="IPR029151">
    <property type="entry name" value="Sensor-like_sf"/>
</dbReference>
<accession>A0A1M5T0V8</accession>
<evidence type="ECO:0000256" key="9">
    <source>
        <dbReference type="ARBA" id="ARBA00022989"/>
    </source>
</evidence>
<evidence type="ECO:0000256" key="3">
    <source>
        <dbReference type="ARBA" id="ARBA00012438"/>
    </source>
</evidence>
<dbReference type="Pfam" id="PF00672">
    <property type="entry name" value="HAMP"/>
    <property type="match status" value="1"/>
</dbReference>
<dbReference type="Gene3D" id="1.10.287.130">
    <property type="match status" value="1"/>
</dbReference>
<feature type="transmembrane region" description="Helical" evidence="12">
    <location>
        <begin position="174"/>
        <end position="198"/>
    </location>
</feature>
<evidence type="ECO:0000256" key="11">
    <source>
        <dbReference type="SAM" id="Coils"/>
    </source>
</evidence>
<keyword evidence="16" id="KW-1185">Reference proteome</keyword>
<dbReference type="EMBL" id="FQXS01000002">
    <property type="protein sequence ID" value="SHH44003.1"/>
    <property type="molecule type" value="Genomic_DNA"/>
</dbReference>
<dbReference type="PANTHER" id="PTHR43065:SF42">
    <property type="entry name" value="TWO-COMPONENT SENSOR PPRA"/>
    <property type="match status" value="1"/>
</dbReference>
<evidence type="ECO:0000256" key="7">
    <source>
        <dbReference type="ARBA" id="ARBA00022692"/>
    </source>
</evidence>
<protein>
    <recommendedName>
        <fullName evidence="3">histidine kinase</fullName>
        <ecNumber evidence="3">2.7.13.3</ecNumber>
    </recommendedName>
</protein>
<dbReference type="EC" id="2.7.13.3" evidence="3"/>
<evidence type="ECO:0000256" key="8">
    <source>
        <dbReference type="ARBA" id="ARBA00022777"/>
    </source>
</evidence>
<dbReference type="SUPFAM" id="SSF55874">
    <property type="entry name" value="ATPase domain of HSP90 chaperone/DNA topoisomerase II/histidine kinase"/>
    <property type="match status" value="1"/>
</dbReference>
<sequence>MRLSLQKKFILVAFVSLLALTSVISFIAASNTRAALYQATEKQGRMLAQTVSALIINELIYEKLGLVEEGGLIDNYVRDLHGRRELDLNFVAVLDTGQRVTSHSDFREFGKHYENPLLTQAAEGNTILVGKVETDSVGAEAFEFAAPLAIEGKQWGLLYFSLSLASVESEIRTLIVRIVSFFFIVMAVLFLLIFLLSWRFIKPITNLSHAMEEVEMEMGEKIIPVAGDDELSRLAKSFNDMVRRIRRANEEMKTAHDKLRQSEKLATLGVLSSSIAHRINNPLGGLFNCVRLLRRQGDDPSFRKNYLDLIEEGLQSIKLTTGQLLTTASRRTGAGKHLEVAEVLATVLKFLEHRLKRQGIVFSSDVAPGLFLAVAPYDLEELLLNTMLNAIQAMESGGLLSVIARKDGSGNVTIIIEDTGVGIKEADLDRVFDLFYSTKSDGEGTGLGLWMCYELVKKYKGDITVSSTEGVGTTVTLIIAEER</sequence>
<evidence type="ECO:0000256" key="5">
    <source>
        <dbReference type="ARBA" id="ARBA00022553"/>
    </source>
</evidence>
<feature type="domain" description="HAMP" evidence="14">
    <location>
        <begin position="198"/>
        <end position="250"/>
    </location>
</feature>
<evidence type="ECO:0000256" key="10">
    <source>
        <dbReference type="ARBA" id="ARBA00023136"/>
    </source>
</evidence>
<evidence type="ECO:0000256" key="12">
    <source>
        <dbReference type="SAM" id="Phobius"/>
    </source>
</evidence>
<evidence type="ECO:0000256" key="1">
    <source>
        <dbReference type="ARBA" id="ARBA00000085"/>
    </source>
</evidence>
<evidence type="ECO:0000259" key="13">
    <source>
        <dbReference type="PROSITE" id="PS50109"/>
    </source>
</evidence>
<evidence type="ECO:0000313" key="15">
    <source>
        <dbReference type="EMBL" id="SHH44003.1"/>
    </source>
</evidence>
<dbReference type="Pfam" id="PF02518">
    <property type="entry name" value="HATPase_c"/>
    <property type="match status" value="1"/>
</dbReference>
<comment type="subcellular location">
    <subcellularLocation>
        <location evidence="2">Cell membrane</location>
        <topology evidence="2">Multi-pass membrane protein</topology>
    </subcellularLocation>
</comment>
<evidence type="ECO:0000256" key="2">
    <source>
        <dbReference type="ARBA" id="ARBA00004651"/>
    </source>
</evidence>
<dbReference type="GO" id="GO:0005886">
    <property type="term" value="C:plasma membrane"/>
    <property type="evidence" value="ECO:0007669"/>
    <property type="project" value="UniProtKB-SubCell"/>
</dbReference>
<dbReference type="InterPro" id="IPR033463">
    <property type="entry name" value="sCache_3"/>
</dbReference>
<proteinExistence type="predicted"/>
<dbReference type="PANTHER" id="PTHR43065">
    <property type="entry name" value="SENSOR HISTIDINE KINASE"/>
    <property type="match status" value="1"/>
</dbReference>
<reference evidence="15 16" key="1">
    <citation type="submission" date="2016-11" db="EMBL/GenBank/DDBJ databases">
        <authorList>
            <person name="Jaros S."/>
            <person name="Januszkiewicz K."/>
            <person name="Wedrychowicz H."/>
        </authorList>
    </citation>
    <scope>NUCLEOTIDE SEQUENCE [LARGE SCALE GENOMIC DNA]</scope>
    <source>
        <strain evidence="15 16">DSM 9705</strain>
    </source>
</reference>
<dbReference type="InterPro" id="IPR005467">
    <property type="entry name" value="His_kinase_dom"/>
</dbReference>
<keyword evidence="11" id="KW-0175">Coiled coil</keyword>
<dbReference type="SMART" id="SM00387">
    <property type="entry name" value="HATPase_c"/>
    <property type="match status" value="1"/>
</dbReference>
<dbReference type="InterPro" id="IPR003660">
    <property type="entry name" value="HAMP_dom"/>
</dbReference>
<dbReference type="PRINTS" id="PR00344">
    <property type="entry name" value="BCTRLSENSOR"/>
</dbReference>
<dbReference type="CDD" id="cd06225">
    <property type="entry name" value="HAMP"/>
    <property type="match status" value="1"/>
</dbReference>
<evidence type="ECO:0000259" key="14">
    <source>
        <dbReference type="PROSITE" id="PS50885"/>
    </source>
</evidence>
<dbReference type="Pfam" id="PF17203">
    <property type="entry name" value="sCache_3_2"/>
    <property type="match status" value="1"/>
</dbReference>
<dbReference type="PROSITE" id="PS50885">
    <property type="entry name" value="HAMP"/>
    <property type="match status" value="1"/>
</dbReference>
<dbReference type="GO" id="GO:0000155">
    <property type="term" value="F:phosphorelay sensor kinase activity"/>
    <property type="evidence" value="ECO:0007669"/>
    <property type="project" value="InterPro"/>
</dbReference>
<dbReference type="SMART" id="SM00304">
    <property type="entry name" value="HAMP"/>
    <property type="match status" value="1"/>
</dbReference>
<keyword evidence="4" id="KW-1003">Cell membrane</keyword>
<dbReference type="PROSITE" id="PS50109">
    <property type="entry name" value="HIS_KIN"/>
    <property type="match status" value="1"/>
</dbReference>
<keyword evidence="9 12" id="KW-1133">Transmembrane helix</keyword>
<dbReference type="CDD" id="cd00082">
    <property type="entry name" value="HisKA"/>
    <property type="match status" value="1"/>
</dbReference>
<keyword evidence="7 12" id="KW-0812">Transmembrane</keyword>
<keyword evidence="10 12" id="KW-0472">Membrane</keyword>
<keyword evidence="6" id="KW-0808">Transferase</keyword>
<gene>
    <name evidence="15" type="ORF">SAMN02745124_00525</name>
</gene>
<dbReference type="SUPFAM" id="SSF158472">
    <property type="entry name" value="HAMP domain-like"/>
    <property type="match status" value="1"/>
</dbReference>
<dbReference type="SUPFAM" id="SSF47384">
    <property type="entry name" value="Homodimeric domain of signal transducing histidine kinase"/>
    <property type="match status" value="1"/>
</dbReference>
<dbReference type="InterPro" id="IPR003594">
    <property type="entry name" value="HATPase_dom"/>
</dbReference>
<dbReference type="InterPro" id="IPR036097">
    <property type="entry name" value="HisK_dim/P_sf"/>
</dbReference>
<dbReference type="AlphaFoldDB" id="A0A1M5T0V8"/>
<dbReference type="STRING" id="1121409.SAMN02745124_00525"/>
<feature type="coiled-coil region" evidence="11">
    <location>
        <begin position="231"/>
        <end position="265"/>
    </location>
</feature>